<dbReference type="AlphaFoldDB" id="A0A561PU15"/>
<evidence type="ECO:0000313" key="3">
    <source>
        <dbReference type="Proteomes" id="UP000320811"/>
    </source>
</evidence>
<organism evidence="2 3">
    <name type="scientific">Chitinophaga polysaccharea</name>
    <dbReference type="NCBI Taxonomy" id="1293035"/>
    <lineage>
        <taxon>Bacteria</taxon>
        <taxon>Pseudomonadati</taxon>
        <taxon>Bacteroidota</taxon>
        <taxon>Chitinophagia</taxon>
        <taxon>Chitinophagales</taxon>
        <taxon>Chitinophagaceae</taxon>
        <taxon>Chitinophaga</taxon>
    </lineage>
</organism>
<dbReference type="InterPro" id="IPR007076">
    <property type="entry name" value="TfoX_N"/>
</dbReference>
<dbReference type="EMBL" id="VIWO01000003">
    <property type="protein sequence ID" value="TWF41609.1"/>
    <property type="molecule type" value="Genomic_DNA"/>
</dbReference>
<name>A0A561PU15_9BACT</name>
<dbReference type="Proteomes" id="UP000320811">
    <property type="component" value="Unassembled WGS sequence"/>
</dbReference>
<dbReference type="Pfam" id="PF04993">
    <property type="entry name" value="TfoX_N"/>
    <property type="match status" value="1"/>
</dbReference>
<dbReference type="SUPFAM" id="SSF159894">
    <property type="entry name" value="YgaC/TfoX-N like"/>
    <property type="match status" value="1"/>
</dbReference>
<evidence type="ECO:0000313" key="2">
    <source>
        <dbReference type="EMBL" id="TWF41609.1"/>
    </source>
</evidence>
<keyword evidence="3" id="KW-1185">Reference proteome</keyword>
<sequence length="114" mass="12975">MAYNEKLADRVREILSATTTNIVEKKMFGGLCFMVNDKMCIGVRPDKMMVRIDPAKSDEVLEANSGAEVMIHGGKEMKGFIFVDENTLHSKKQLQYWIKMALEFNDKAPSSRKK</sequence>
<comment type="caution">
    <text evidence="2">The sequence shown here is derived from an EMBL/GenBank/DDBJ whole genome shotgun (WGS) entry which is preliminary data.</text>
</comment>
<protein>
    <submittedName>
        <fullName evidence="2">TfoX-like protein</fullName>
    </submittedName>
</protein>
<accession>A0A561PU15</accession>
<reference evidence="2 3" key="1">
    <citation type="submission" date="2019-06" db="EMBL/GenBank/DDBJ databases">
        <title>Sorghum-associated microbial communities from plants grown in Nebraska, USA.</title>
        <authorList>
            <person name="Schachtman D."/>
        </authorList>
    </citation>
    <scope>NUCLEOTIDE SEQUENCE [LARGE SCALE GENOMIC DNA]</scope>
    <source>
        <strain evidence="2 3">1209</strain>
    </source>
</reference>
<feature type="domain" description="TfoX N-terminal" evidence="1">
    <location>
        <begin position="19"/>
        <end position="104"/>
    </location>
</feature>
<proteinExistence type="predicted"/>
<gene>
    <name evidence="2" type="ORF">FHW36_103413</name>
</gene>
<evidence type="ECO:0000259" key="1">
    <source>
        <dbReference type="Pfam" id="PF04993"/>
    </source>
</evidence>
<dbReference type="Gene3D" id="3.30.1460.30">
    <property type="entry name" value="YgaC/TfoX-N like chaperone"/>
    <property type="match status" value="1"/>
</dbReference>
<dbReference type="RefSeq" id="WP_145669794.1">
    <property type="nucleotide sequence ID" value="NZ_VIWO01000003.1"/>
</dbReference>
<dbReference type="OrthoDB" id="214902at2"/>